<comment type="caution">
    <text evidence="16">The sequence shown here is derived from an EMBL/GenBank/DDBJ whole genome shotgun (WGS) entry which is preliminary data.</text>
</comment>
<keyword evidence="5" id="KW-0442">Lipid degradation</keyword>
<evidence type="ECO:0000256" key="11">
    <source>
        <dbReference type="ARBA" id="ARBA00023239"/>
    </source>
</evidence>
<evidence type="ECO:0000256" key="5">
    <source>
        <dbReference type="ARBA" id="ARBA00022963"/>
    </source>
</evidence>
<evidence type="ECO:0000256" key="12">
    <source>
        <dbReference type="ARBA" id="ARBA00023268"/>
    </source>
</evidence>
<keyword evidence="10" id="KW-0413">Isomerase</keyword>
<evidence type="ECO:0000256" key="4">
    <source>
        <dbReference type="ARBA" id="ARBA00022832"/>
    </source>
</evidence>
<dbReference type="CDD" id="cd06558">
    <property type="entry name" value="crotonase-like"/>
    <property type="match status" value="1"/>
</dbReference>
<keyword evidence="8" id="KW-0443">Lipid metabolism</keyword>
<dbReference type="InterPro" id="IPR008927">
    <property type="entry name" value="6-PGluconate_DH-like_C_sf"/>
</dbReference>
<evidence type="ECO:0000256" key="6">
    <source>
        <dbReference type="ARBA" id="ARBA00023002"/>
    </source>
</evidence>
<comment type="subcellular location">
    <subcellularLocation>
        <location evidence="1">Peroxisome</location>
    </subcellularLocation>
</comment>
<evidence type="ECO:0000259" key="15">
    <source>
        <dbReference type="Pfam" id="PF02737"/>
    </source>
</evidence>
<comment type="catalytic activity">
    <reaction evidence="13">
        <text>a (3S)-3-hydroxyacyl-CoA + NAD(+) = a 3-oxoacyl-CoA + NADH + H(+)</text>
        <dbReference type="Rhea" id="RHEA:22432"/>
        <dbReference type="ChEBI" id="CHEBI:15378"/>
        <dbReference type="ChEBI" id="CHEBI:57318"/>
        <dbReference type="ChEBI" id="CHEBI:57540"/>
        <dbReference type="ChEBI" id="CHEBI:57945"/>
        <dbReference type="ChEBI" id="CHEBI:90726"/>
        <dbReference type="EC" id="1.1.1.35"/>
    </reaction>
</comment>
<organism evidence="16 17">
    <name type="scientific">Candidatus Yanofskybacteria bacterium RIFCSPHIGHO2_01_FULL_44_17</name>
    <dbReference type="NCBI Taxonomy" id="1802668"/>
    <lineage>
        <taxon>Bacteria</taxon>
        <taxon>Candidatus Yanofskyibacteriota</taxon>
    </lineage>
</organism>
<dbReference type="PANTHER" id="PTHR23309">
    <property type="entry name" value="3-HYDROXYACYL-COA DEHYROGENASE"/>
    <property type="match status" value="1"/>
</dbReference>
<evidence type="ECO:0000256" key="9">
    <source>
        <dbReference type="ARBA" id="ARBA00023140"/>
    </source>
</evidence>
<dbReference type="SUPFAM" id="SSF51735">
    <property type="entry name" value="NAD(P)-binding Rossmann-fold domains"/>
    <property type="match status" value="1"/>
</dbReference>
<dbReference type="InterPro" id="IPR001753">
    <property type="entry name" value="Enoyl-CoA_hydra/iso"/>
</dbReference>
<evidence type="ECO:0000256" key="13">
    <source>
        <dbReference type="ARBA" id="ARBA00049556"/>
    </source>
</evidence>
<dbReference type="Gene3D" id="3.40.50.720">
    <property type="entry name" value="NAD(P)-binding Rossmann-like Domain"/>
    <property type="match status" value="1"/>
</dbReference>
<dbReference type="GO" id="GO:0003857">
    <property type="term" value="F:(3S)-3-hydroxyacyl-CoA dehydrogenase (NAD+) activity"/>
    <property type="evidence" value="ECO:0007669"/>
    <property type="project" value="UniProtKB-EC"/>
</dbReference>
<keyword evidence="6" id="KW-0560">Oxidoreductase</keyword>
<feature type="domain" description="3-hydroxyacyl-CoA dehydrogenase C-terminal" evidence="14">
    <location>
        <begin position="331"/>
        <end position="391"/>
    </location>
</feature>
<dbReference type="SUPFAM" id="SSF52096">
    <property type="entry name" value="ClpP/crotonase"/>
    <property type="match status" value="1"/>
</dbReference>
<accession>A0A1F8EVZ4</accession>
<dbReference type="UniPathway" id="UPA00659"/>
<sequence length="668" mass="74441">MTDKQKSKAVIGAGTMGTGIAVSLARAGCDVLLFDKFNSNPEIKYRAEANILRFLAGMRNISRNEIASRIKLWDIDESEYLHQIIACDAIVEAIYENLDHKKKLYNQIRAISNFHDSAPIPIYSNTSTIQCSRLVEGLQDHEYFMVLHFFSPVPMSRVVEFVTHGGTNEETIRLGREMIEKMNKKVATAPDIPGFIVNRMLLPMLQTLGGQLDQLFQAGEGSDWVGFLDDIDKAFKEGTWSENERARAIVGSMIKSASRLLASDNSNDRLPPELEALAFAAGEKPDDLYSQPGVKLSEKEVDEMVVLATGFPAGPFELKRALKEKDLSGHQLKFRMGPGNLADFVGIDVAKDCLQMLKDQEPELWRVPVIFQKMVANRQLGIKSGQGFYSYEVMKEFCGNHATITIEGSVLSRSVIQRLKKEFENLQIRGAAGVILRLEKIRGADICEFPSVFGDHRHLKNLIQEWHELMTTIHNFPKPVIAVIRNSALGGGYELALACDYIVAEKRTKVGLPELRLGILPGGGGTQNLARRVGLPKSLWMILGGEIVEASTPWVDEVVDSATPDYLQNLLEKIGKKPRQAMRLTGNEWAEVSEAQCVCRDKWQGNEPNSFNLALDAICIGTQEDMAVGLKREMEAVLSAFETDDAKQGILYFLEHGKHKFQILASQE</sequence>
<keyword evidence="7" id="KW-0520">NAD</keyword>
<dbReference type="SUPFAM" id="SSF48179">
    <property type="entry name" value="6-phosphogluconate dehydrogenase C-terminal domain-like"/>
    <property type="match status" value="1"/>
</dbReference>
<dbReference type="GO" id="GO:0004300">
    <property type="term" value="F:enoyl-CoA hydratase activity"/>
    <property type="evidence" value="ECO:0007669"/>
    <property type="project" value="UniProtKB-ARBA"/>
</dbReference>
<keyword evidence="9" id="KW-0576">Peroxisome</keyword>
<evidence type="ECO:0000256" key="1">
    <source>
        <dbReference type="ARBA" id="ARBA00004275"/>
    </source>
</evidence>
<evidence type="ECO:0000313" key="16">
    <source>
        <dbReference type="EMBL" id="OGN05047.1"/>
    </source>
</evidence>
<evidence type="ECO:0000256" key="10">
    <source>
        <dbReference type="ARBA" id="ARBA00023235"/>
    </source>
</evidence>
<keyword evidence="12" id="KW-0511">Multifunctional enzyme</keyword>
<dbReference type="Gene3D" id="1.10.1040.10">
    <property type="entry name" value="N-(1-d-carboxylethyl)-l-norvaline Dehydrogenase, domain 2"/>
    <property type="match status" value="1"/>
</dbReference>
<dbReference type="AlphaFoldDB" id="A0A1F8EVZ4"/>
<dbReference type="Pfam" id="PF02737">
    <property type="entry name" value="3HCDH_N"/>
    <property type="match status" value="1"/>
</dbReference>
<dbReference type="Gene3D" id="3.90.226.10">
    <property type="entry name" value="2-enoyl-CoA Hydratase, Chain A, domain 1"/>
    <property type="match status" value="1"/>
</dbReference>
<keyword evidence="11" id="KW-0456">Lyase</keyword>
<evidence type="ECO:0000256" key="3">
    <source>
        <dbReference type="ARBA" id="ARBA00011245"/>
    </source>
</evidence>
<evidence type="ECO:0000256" key="2">
    <source>
        <dbReference type="ARBA" id="ARBA00005005"/>
    </source>
</evidence>
<evidence type="ECO:0000259" key="14">
    <source>
        <dbReference type="Pfam" id="PF00725"/>
    </source>
</evidence>
<dbReference type="STRING" id="1802668.A2831_00030"/>
<dbReference type="InterPro" id="IPR006108">
    <property type="entry name" value="3HC_DH_C"/>
</dbReference>
<dbReference type="InterPro" id="IPR013328">
    <property type="entry name" value="6PGD_dom2"/>
</dbReference>
<comment type="pathway">
    <text evidence="2">Lipid metabolism; fatty acid beta-oxidation.</text>
</comment>
<dbReference type="Pfam" id="PF00378">
    <property type="entry name" value="ECH_1"/>
    <property type="match status" value="1"/>
</dbReference>
<dbReference type="EMBL" id="MGJI01000014">
    <property type="protein sequence ID" value="OGN05047.1"/>
    <property type="molecule type" value="Genomic_DNA"/>
</dbReference>
<dbReference type="InterPro" id="IPR036291">
    <property type="entry name" value="NAD(P)-bd_dom_sf"/>
</dbReference>
<dbReference type="GO" id="GO:0070403">
    <property type="term" value="F:NAD+ binding"/>
    <property type="evidence" value="ECO:0007669"/>
    <property type="project" value="InterPro"/>
</dbReference>
<keyword evidence="4" id="KW-0276">Fatty acid metabolism</keyword>
<dbReference type="PANTHER" id="PTHR23309:SF49">
    <property type="entry name" value="PEROXISOMAL BIFUNCTIONAL ENZYME"/>
    <property type="match status" value="1"/>
</dbReference>
<dbReference type="Proteomes" id="UP000177507">
    <property type="component" value="Unassembled WGS sequence"/>
</dbReference>
<evidence type="ECO:0000256" key="7">
    <source>
        <dbReference type="ARBA" id="ARBA00023027"/>
    </source>
</evidence>
<evidence type="ECO:0000313" key="17">
    <source>
        <dbReference type="Proteomes" id="UP000177507"/>
    </source>
</evidence>
<comment type="subunit">
    <text evidence="3">Monomer.</text>
</comment>
<dbReference type="InterPro" id="IPR029045">
    <property type="entry name" value="ClpP/crotonase-like_dom_sf"/>
</dbReference>
<dbReference type="InterPro" id="IPR006176">
    <property type="entry name" value="3-OHacyl-CoA_DH_NAD-bd"/>
</dbReference>
<dbReference type="Pfam" id="PF00725">
    <property type="entry name" value="3HCDH"/>
    <property type="match status" value="1"/>
</dbReference>
<name>A0A1F8EVZ4_9BACT</name>
<protein>
    <submittedName>
        <fullName evidence="16">Uncharacterized protein</fullName>
    </submittedName>
</protein>
<evidence type="ECO:0000256" key="8">
    <source>
        <dbReference type="ARBA" id="ARBA00023098"/>
    </source>
</evidence>
<gene>
    <name evidence="16" type="ORF">A2831_00030</name>
</gene>
<reference evidence="16 17" key="1">
    <citation type="journal article" date="2016" name="Nat. Commun.">
        <title>Thousands of microbial genomes shed light on interconnected biogeochemical processes in an aquifer system.</title>
        <authorList>
            <person name="Anantharaman K."/>
            <person name="Brown C.T."/>
            <person name="Hug L.A."/>
            <person name="Sharon I."/>
            <person name="Castelle C.J."/>
            <person name="Probst A.J."/>
            <person name="Thomas B.C."/>
            <person name="Singh A."/>
            <person name="Wilkins M.J."/>
            <person name="Karaoz U."/>
            <person name="Brodie E.L."/>
            <person name="Williams K.H."/>
            <person name="Hubbard S.S."/>
            <person name="Banfield J.F."/>
        </authorList>
    </citation>
    <scope>NUCLEOTIDE SEQUENCE [LARGE SCALE GENOMIC DNA]</scope>
</reference>
<dbReference type="GO" id="GO:0006635">
    <property type="term" value="P:fatty acid beta-oxidation"/>
    <property type="evidence" value="ECO:0007669"/>
    <property type="project" value="UniProtKB-UniPathway"/>
</dbReference>
<dbReference type="GO" id="GO:0016853">
    <property type="term" value="F:isomerase activity"/>
    <property type="evidence" value="ECO:0007669"/>
    <property type="project" value="UniProtKB-KW"/>
</dbReference>
<proteinExistence type="predicted"/>
<feature type="domain" description="3-hydroxyacyl-CoA dehydrogenase NAD binding" evidence="15">
    <location>
        <begin position="9"/>
        <end position="188"/>
    </location>
</feature>